<protein>
    <submittedName>
        <fullName evidence="11">Amino acid ABC transporter permease</fullName>
    </submittedName>
</protein>
<feature type="transmembrane region" description="Helical" evidence="9">
    <location>
        <begin position="34"/>
        <end position="51"/>
    </location>
</feature>
<dbReference type="InterPro" id="IPR010065">
    <property type="entry name" value="AA_ABC_transptr_permease_3TM"/>
</dbReference>
<dbReference type="NCBIfam" id="TIGR01726">
    <property type="entry name" value="HEQRo_perm_3TM"/>
    <property type="match status" value="1"/>
</dbReference>
<keyword evidence="5 9" id="KW-0812">Transmembrane</keyword>
<dbReference type="Proteomes" id="UP000321638">
    <property type="component" value="Unassembled WGS sequence"/>
</dbReference>
<evidence type="ECO:0000313" key="12">
    <source>
        <dbReference type="Proteomes" id="UP000321638"/>
    </source>
</evidence>
<organism evidence="11 12">
    <name type="scientific">Vineibacter terrae</name>
    <dbReference type="NCBI Taxonomy" id="2586908"/>
    <lineage>
        <taxon>Bacteria</taxon>
        <taxon>Pseudomonadati</taxon>
        <taxon>Pseudomonadota</taxon>
        <taxon>Alphaproteobacteria</taxon>
        <taxon>Hyphomicrobiales</taxon>
        <taxon>Vineibacter</taxon>
    </lineage>
</organism>
<dbReference type="InterPro" id="IPR000515">
    <property type="entry name" value="MetI-like"/>
</dbReference>
<evidence type="ECO:0000256" key="8">
    <source>
        <dbReference type="ARBA" id="ARBA00023136"/>
    </source>
</evidence>
<evidence type="ECO:0000259" key="10">
    <source>
        <dbReference type="PROSITE" id="PS50928"/>
    </source>
</evidence>
<evidence type="ECO:0000256" key="6">
    <source>
        <dbReference type="ARBA" id="ARBA00022970"/>
    </source>
</evidence>
<keyword evidence="7 9" id="KW-1133">Transmembrane helix</keyword>
<proteinExistence type="inferred from homology"/>
<dbReference type="OrthoDB" id="7341446at2"/>
<dbReference type="CDD" id="cd06261">
    <property type="entry name" value="TM_PBP2"/>
    <property type="match status" value="1"/>
</dbReference>
<dbReference type="PANTHER" id="PTHR30614:SF0">
    <property type="entry name" value="L-CYSTINE TRANSPORT SYSTEM PERMEASE PROTEIN TCYL"/>
    <property type="match status" value="1"/>
</dbReference>
<sequence>MSGSRFFSSPRWGSTPRATLFCRDTGLPFVDLRWPAGILIVATFLLVAFNADAQSGAARSSVYAILWKWTPLLFQGFCLNLLMSALAMAFGTILGALLGLAQISLLPPVRTGSWALTQVLRNSPWLVTIFYIMYLVPFEVKIGGTVIPLPDWIKATFGFTLPVMANVSEIVRGAIRSIPATQWEAARSLAFTRRQTLWMIIIPQCLKRMLPPWMNLYSILTMGTVLANIVGVSESLTIVRDVLASERRTDLLMPMYAYILVWFFLYIYPISVATVRLERKWSVKG</sequence>
<dbReference type="EMBL" id="VDUZ01000003">
    <property type="protein sequence ID" value="TXL81571.1"/>
    <property type="molecule type" value="Genomic_DNA"/>
</dbReference>
<dbReference type="InterPro" id="IPR043429">
    <property type="entry name" value="ArtM/GltK/GlnP/TcyL/YhdX-like"/>
</dbReference>
<dbReference type="GO" id="GO:0043190">
    <property type="term" value="C:ATP-binding cassette (ABC) transporter complex"/>
    <property type="evidence" value="ECO:0007669"/>
    <property type="project" value="InterPro"/>
</dbReference>
<dbReference type="Gene3D" id="1.10.3720.10">
    <property type="entry name" value="MetI-like"/>
    <property type="match status" value="1"/>
</dbReference>
<feature type="transmembrane region" description="Helical" evidence="9">
    <location>
        <begin position="123"/>
        <end position="140"/>
    </location>
</feature>
<dbReference type="GO" id="GO:0022857">
    <property type="term" value="F:transmembrane transporter activity"/>
    <property type="evidence" value="ECO:0007669"/>
    <property type="project" value="InterPro"/>
</dbReference>
<name>A0A5C8PU18_9HYPH</name>
<dbReference type="AlphaFoldDB" id="A0A5C8PU18"/>
<dbReference type="PROSITE" id="PS50928">
    <property type="entry name" value="ABC_TM1"/>
    <property type="match status" value="1"/>
</dbReference>
<feature type="transmembrane region" description="Helical" evidence="9">
    <location>
        <begin position="216"/>
        <end position="236"/>
    </location>
</feature>
<evidence type="ECO:0000256" key="1">
    <source>
        <dbReference type="ARBA" id="ARBA00004429"/>
    </source>
</evidence>
<evidence type="ECO:0000256" key="3">
    <source>
        <dbReference type="ARBA" id="ARBA00022448"/>
    </source>
</evidence>
<evidence type="ECO:0000256" key="4">
    <source>
        <dbReference type="ARBA" id="ARBA00022475"/>
    </source>
</evidence>
<dbReference type="Pfam" id="PF00528">
    <property type="entry name" value="BPD_transp_1"/>
    <property type="match status" value="1"/>
</dbReference>
<feature type="domain" description="ABC transmembrane type-1" evidence="10">
    <location>
        <begin position="77"/>
        <end position="274"/>
    </location>
</feature>
<accession>A0A5C8PU18</accession>
<evidence type="ECO:0000256" key="5">
    <source>
        <dbReference type="ARBA" id="ARBA00022692"/>
    </source>
</evidence>
<gene>
    <name evidence="11" type="ORF">FHP25_03320</name>
</gene>
<keyword evidence="8 9" id="KW-0472">Membrane</keyword>
<feature type="transmembrane region" description="Helical" evidence="9">
    <location>
        <begin position="256"/>
        <end position="275"/>
    </location>
</feature>
<evidence type="ECO:0000256" key="7">
    <source>
        <dbReference type="ARBA" id="ARBA00022989"/>
    </source>
</evidence>
<reference evidence="11 12" key="1">
    <citation type="submission" date="2019-06" db="EMBL/GenBank/DDBJ databases">
        <title>New taxonomy in bacterial strain CC-CFT640, isolated from vineyard.</title>
        <authorList>
            <person name="Lin S.-Y."/>
            <person name="Tsai C.-F."/>
            <person name="Young C.-C."/>
        </authorList>
    </citation>
    <scope>NUCLEOTIDE SEQUENCE [LARGE SCALE GENOMIC DNA]</scope>
    <source>
        <strain evidence="11 12">CC-CFT640</strain>
    </source>
</reference>
<dbReference type="SUPFAM" id="SSF161098">
    <property type="entry name" value="MetI-like"/>
    <property type="match status" value="1"/>
</dbReference>
<evidence type="ECO:0000256" key="2">
    <source>
        <dbReference type="ARBA" id="ARBA00010072"/>
    </source>
</evidence>
<comment type="similarity">
    <text evidence="2">Belongs to the binding-protein-dependent transport system permease family. HisMQ subfamily.</text>
</comment>
<comment type="subcellular location">
    <subcellularLocation>
        <location evidence="1">Cell inner membrane</location>
        <topology evidence="1">Multi-pass membrane protein</topology>
    </subcellularLocation>
    <subcellularLocation>
        <location evidence="9">Cell membrane</location>
        <topology evidence="9">Multi-pass membrane protein</topology>
    </subcellularLocation>
</comment>
<comment type="caution">
    <text evidence="11">The sequence shown here is derived from an EMBL/GenBank/DDBJ whole genome shotgun (WGS) entry which is preliminary data.</text>
</comment>
<dbReference type="PANTHER" id="PTHR30614">
    <property type="entry name" value="MEMBRANE COMPONENT OF AMINO ACID ABC TRANSPORTER"/>
    <property type="match status" value="1"/>
</dbReference>
<dbReference type="InterPro" id="IPR035906">
    <property type="entry name" value="MetI-like_sf"/>
</dbReference>
<keyword evidence="6" id="KW-0029">Amino-acid transport</keyword>
<keyword evidence="3 9" id="KW-0813">Transport</keyword>
<keyword evidence="4" id="KW-1003">Cell membrane</keyword>
<keyword evidence="12" id="KW-1185">Reference proteome</keyword>
<dbReference type="GO" id="GO:0006865">
    <property type="term" value="P:amino acid transport"/>
    <property type="evidence" value="ECO:0007669"/>
    <property type="project" value="UniProtKB-KW"/>
</dbReference>
<feature type="transmembrane region" description="Helical" evidence="9">
    <location>
        <begin position="72"/>
        <end position="103"/>
    </location>
</feature>
<dbReference type="RefSeq" id="WP_147845480.1">
    <property type="nucleotide sequence ID" value="NZ_VDUZ01000003.1"/>
</dbReference>
<evidence type="ECO:0000256" key="9">
    <source>
        <dbReference type="RuleBase" id="RU363032"/>
    </source>
</evidence>
<evidence type="ECO:0000313" key="11">
    <source>
        <dbReference type="EMBL" id="TXL81571.1"/>
    </source>
</evidence>